<dbReference type="InterPro" id="IPR018060">
    <property type="entry name" value="HTH_AraC"/>
</dbReference>
<evidence type="ECO:0000259" key="3">
    <source>
        <dbReference type="PROSITE" id="PS01124"/>
    </source>
</evidence>
<organism evidence="4 5">
    <name type="scientific">Mucilaginibacter sabulilitoris</name>
    <dbReference type="NCBI Taxonomy" id="1173583"/>
    <lineage>
        <taxon>Bacteria</taxon>
        <taxon>Pseudomonadati</taxon>
        <taxon>Bacteroidota</taxon>
        <taxon>Sphingobacteriia</taxon>
        <taxon>Sphingobacteriales</taxon>
        <taxon>Sphingobacteriaceae</taxon>
        <taxon>Mucilaginibacter</taxon>
    </lineage>
</organism>
<dbReference type="InterPro" id="IPR009057">
    <property type="entry name" value="Homeodomain-like_sf"/>
</dbReference>
<keyword evidence="5" id="KW-1185">Reference proteome</keyword>
<feature type="domain" description="HTH araC/xylS-type" evidence="3">
    <location>
        <begin position="249"/>
        <end position="347"/>
    </location>
</feature>
<evidence type="ECO:0000313" key="4">
    <source>
        <dbReference type="EMBL" id="WPU91730.1"/>
    </source>
</evidence>
<dbReference type="InterPro" id="IPR002818">
    <property type="entry name" value="DJ-1/PfpI"/>
</dbReference>
<dbReference type="PANTHER" id="PTHR43130:SF3">
    <property type="entry name" value="HTH-TYPE TRANSCRIPTIONAL REGULATOR RV1931C"/>
    <property type="match status" value="1"/>
</dbReference>
<sequence>MSFETTKSTRKFVVMKDEVLISDHTKQKKKVVIVAMTGRMLMDFVGPSDVFTTTNIFLKDSGSNDEYEVQIAAPTADKKVTTGAGIKILCDTSAMDIKSSIDTLIICNYEFHESPVNLFQPFYTWLAKRTEKNTRRIGSVCAGTFALAKAGLINQHKVTTHWNLNEKLQRNYPQLHVDTNLFYAKDGHIYTSGGVSSGVDMALAMVEEDFGKELAIRVARELVVYRYRPGYQSQFGSLLSSYDSSGLSLKLRNWVKEHLHENMDVRRIADHLNMSTRNFTRVFHKQTGIPPAKFVEKVRVEEARKLLEDTDNSLENIAELCGLGGLSSMRRTFLRLLMTTPSDYRRAFRTSLSDTGIDDPYILESSNYSDAD</sequence>
<dbReference type="SUPFAM" id="SSF52317">
    <property type="entry name" value="Class I glutamine amidotransferase-like"/>
    <property type="match status" value="1"/>
</dbReference>
<keyword evidence="2" id="KW-0804">Transcription</keyword>
<dbReference type="EMBL" id="CP139558">
    <property type="protein sequence ID" value="WPU91730.1"/>
    <property type="molecule type" value="Genomic_DNA"/>
</dbReference>
<evidence type="ECO:0000313" key="5">
    <source>
        <dbReference type="Proteomes" id="UP001324380"/>
    </source>
</evidence>
<dbReference type="SUPFAM" id="SSF46689">
    <property type="entry name" value="Homeodomain-like"/>
    <property type="match status" value="2"/>
</dbReference>
<dbReference type="SMART" id="SM00342">
    <property type="entry name" value="HTH_ARAC"/>
    <property type="match status" value="1"/>
</dbReference>
<protein>
    <submittedName>
        <fullName evidence="4">Helix-turn-helix domain-containing protein</fullName>
    </submittedName>
</protein>
<gene>
    <name evidence="4" type="ORF">SNE25_20640</name>
</gene>
<proteinExistence type="predicted"/>
<evidence type="ECO:0000256" key="2">
    <source>
        <dbReference type="ARBA" id="ARBA00023163"/>
    </source>
</evidence>
<evidence type="ECO:0000256" key="1">
    <source>
        <dbReference type="ARBA" id="ARBA00023015"/>
    </source>
</evidence>
<accession>A0ABZ0TJI9</accession>
<dbReference type="Pfam" id="PF01965">
    <property type="entry name" value="DJ-1_PfpI"/>
    <property type="match status" value="1"/>
</dbReference>
<dbReference type="Pfam" id="PF12833">
    <property type="entry name" value="HTH_18"/>
    <property type="match status" value="1"/>
</dbReference>
<dbReference type="Proteomes" id="UP001324380">
    <property type="component" value="Chromosome"/>
</dbReference>
<dbReference type="InterPro" id="IPR052158">
    <property type="entry name" value="INH-QAR"/>
</dbReference>
<dbReference type="PANTHER" id="PTHR43130">
    <property type="entry name" value="ARAC-FAMILY TRANSCRIPTIONAL REGULATOR"/>
    <property type="match status" value="1"/>
</dbReference>
<dbReference type="RefSeq" id="WP_321560896.1">
    <property type="nucleotide sequence ID" value="NZ_CP139558.1"/>
</dbReference>
<name>A0ABZ0TJI9_9SPHI</name>
<dbReference type="Gene3D" id="1.10.10.60">
    <property type="entry name" value="Homeodomain-like"/>
    <property type="match status" value="1"/>
</dbReference>
<dbReference type="InterPro" id="IPR029062">
    <property type="entry name" value="Class_I_gatase-like"/>
</dbReference>
<dbReference type="Gene3D" id="3.40.50.880">
    <property type="match status" value="1"/>
</dbReference>
<reference evidence="4 5" key="1">
    <citation type="submission" date="2023-11" db="EMBL/GenBank/DDBJ databases">
        <title>Analysis of the Genomes of Mucilaginibacter gossypii cycad 4 and M. sabulilitoris SNA2: microbes with the potential for plant growth promotion.</title>
        <authorList>
            <person name="Hirsch A.M."/>
            <person name="Humm E."/>
            <person name="Rubbi M."/>
            <person name="Del Vecchio G."/>
            <person name="Ha S.M."/>
            <person name="Pellegrini M."/>
            <person name="Gunsalus R.P."/>
        </authorList>
    </citation>
    <scope>NUCLEOTIDE SEQUENCE [LARGE SCALE GENOMIC DNA]</scope>
    <source>
        <strain evidence="4 5">SNA2</strain>
    </source>
</reference>
<dbReference type="PROSITE" id="PS01124">
    <property type="entry name" value="HTH_ARAC_FAMILY_2"/>
    <property type="match status" value="1"/>
</dbReference>
<keyword evidence="1" id="KW-0805">Transcription regulation</keyword>
<dbReference type="CDD" id="cd03137">
    <property type="entry name" value="GATase1_AraC_1"/>
    <property type="match status" value="1"/>
</dbReference>